<dbReference type="SUPFAM" id="SSF144091">
    <property type="entry name" value="Rhomboid-like"/>
    <property type="match status" value="1"/>
</dbReference>
<dbReference type="Proteomes" id="UP000322915">
    <property type="component" value="Unassembled WGS sequence"/>
</dbReference>
<keyword evidence="5 7" id="KW-1133">Transmembrane helix</keyword>
<feature type="domain" description="Peptidase S54 rhomboid" evidence="8">
    <location>
        <begin position="55"/>
        <end position="191"/>
    </location>
</feature>
<keyword evidence="3 7" id="KW-0812">Transmembrane</keyword>
<dbReference type="GO" id="GO:0006508">
    <property type="term" value="P:proteolysis"/>
    <property type="evidence" value="ECO:0007669"/>
    <property type="project" value="UniProtKB-KW"/>
</dbReference>
<keyword evidence="6 7" id="KW-0472">Membrane</keyword>
<organism evidence="9 12">
    <name type="scientific">Pseudoalteromonas fuliginea</name>
    <dbReference type="NCBI Taxonomy" id="1872678"/>
    <lineage>
        <taxon>Bacteria</taxon>
        <taxon>Pseudomonadati</taxon>
        <taxon>Pseudomonadota</taxon>
        <taxon>Gammaproteobacteria</taxon>
        <taxon>Alteromonadales</taxon>
        <taxon>Pseudoalteromonadaceae</taxon>
        <taxon>Pseudoalteromonas</taxon>
    </lineage>
</organism>
<dbReference type="GO" id="GO:0004252">
    <property type="term" value="F:serine-type endopeptidase activity"/>
    <property type="evidence" value="ECO:0007669"/>
    <property type="project" value="InterPro"/>
</dbReference>
<accession>A0A833AK95</accession>
<name>A0A833AK95_9GAMM</name>
<dbReference type="InterPro" id="IPR050925">
    <property type="entry name" value="Rhomboid_protease_S54"/>
</dbReference>
<comment type="similarity">
    <text evidence="2">Belongs to the peptidase S54 family.</text>
</comment>
<evidence type="ECO:0000256" key="6">
    <source>
        <dbReference type="ARBA" id="ARBA00023136"/>
    </source>
</evidence>
<sequence length="203" mass="22364">MKFYFPIFTLILCILVLCISSFVAYEVHGSIFSKVKILELREYGGVTFQQLGNLELWRLFSSQFVHVKPIHMLFNAISLFFIGYFTEKQLGGKNLTLLFFVSGVVGTLASIIFIPAPYNVGTGASQAVLGLTACGLLLMVKGLNKSIWLKLALIFCIVPAMALDIIYSGFPKLGHIVGFVVGLIISLYYLSKAKTSGYQVVNS</sequence>
<dbReference type="EMBL" id="SEUJ01000053">
    <property type="protein sequence ID" value="KAA1163769.1"/>
    <property type="molecule type" value="Genomic_DNA"/>
</dbReference>
<dbReference type="Pfam" id="PF01694">
    <property type="entry name" value="Rhomboid"/>
    <property type="match status" value="1"/>
</dbReference>
<gene>
    <name evidence="9" type="ORF">EU508_17830</name>
    <name evidence="10" type="ORF">EU509_03140</name>
</gene>
<keyword evidence="4" id="KW-0378">Hydrolase</keyword>
<keyword evidence="9" id="KW-0645">Protease</keyword>
<dbReference type="InterPro" id="IPR035952">
    <property type="entry name" value="Rhomboid-like_sf"/>
</dbReference>
<dbReference type="RefSeq" id="WP_149605182.1">
    <property type="nucleotide sequence ID" value="NZ_SEUJ01000053.1"/>
</dbReference>
<evidence type="ECO:0000313" key="11">
    <source>
        <dbReference type="Proteomes" id="UP000322915"/>
    </source>
</evidence>
<evidence type="ECO:0000256" key="3">
    <source>
        <dbReference type="ARBA" id="ARBA00022692"/>
    </source>
</evidence>
<evidence type="ECO:0000256" key="7">
    <source>
        <dbReference type="SAM" id="Phobius"/>
    </source>
</evidence>
<evidence type="ECO:0000313" key="12">
    <source>
        <dbReference type="Proteomes" id="UP000324162"/>
    </source>
</evidence>
<keyword evidence="11" id="KW-1185">Reference proteome</keyword>
<feature type="transmembrane region" description="Helical" evidence="7">
    <location>
        <begin position="64"/>
        <end position="85"/>
    </location>
</feature>
<feature type="transmembrane region" description="Helical" evidence="7">
    <location>
        <begin position="147"/>
        <end position="167"/>
    </location>
</feature>
<evidence type="ECO:0000256" key="2">
    <source>
        <dbReference type="ARBA" id="ARBA00009045"/>
    </source>
</evidence>
<dbReference type="PANTHER" id="PTHR43731">
    <property type="entry name" value="RHOMBOID PROTEASE"/>
    <property type="match status" value="1"/>
</dbReference>
<dbReference type="Proteomes" id="UP000324162">
    <property type="component" value="Unassembled WGS sequence"/>
</dbReference>
<feature type="transmembrane region" description="Helical" evidence="7">
    <location>
        <begin position="97"/>
        <end position="118"/>
    </location>
</feature>
<evidence type="ECO:0000259" key="8">
    <source>
        <dbReference type="Pfam" id="PF01694"/>
    </source>
</evidence>
<comment type="caution">
    <text evidence="9">The sequence shown here is derived from an EMBL/GenBank/DDBJ whole genome shotgun (WGS) entry which is preliminary data.</text>
</comment>
<protein>
    <submittedName>
        <fullName evidence="9">Rhomboid family intramembrane serine protease</fullName>
    </submittedName>
</protein>
<reference evidence="11 12" key="1">
    <citation type="submission" date="2019-01" db="EMBL/GenBank/DDBJ databases">
        <title>Genome sequences of marine Pseudoalteromonas species.</title>
        <authorList>
            <person name="Boraston A.B."/>
            <person name="Hehemann J.-H."/>
            <person name="Vickers C.J."/>
            <person name="Salama-Alber O."/>
            <person name="Abe K."/>
            <person name="Hettle A.J."/>
        </authorList>
    </citation>
    <scope>NUCLEOTIDE SEQUENCE [LARGE SCALE GENOMIC DNA]</scope>
    <source>
        <strain evidence="9 12">PS42</strain>
        <strain evidence="10 11">PS47</strain>
    </source>
</reference>
<proteinExistence type="inferred from homology"/>
<evidence type="ECO:0000256" key="5">
    <source>
        <dbReference type="ARBA" id="ARBA00022989"/>
    </source>
</evidence>
<feature type="transmembrane region" description="Helical" evidence="7">
    <location>
        <begin position="173"/>
        <end position="190"/>
    </location>
</feature>
<evidence type="ECO:0000313" key="10">
    <source>
        <dbReference type="EMBL" id="KAA1163769.1"/>
    </source>
</evidence>
<feature type="transmembrane region" description="Helical" evidence="7">
    <location>
        <begin position="124"/>
        <end position="140"/>
    </location>
</feature>
<dbReference type="EMBL" id="SEUK01000055">
    <property type="protein sequence ID" value="KAA1156798.1"/>
    <property type="molecule type" value="Genomic_DNA"/>
</dbReference>
<dbReference type="Gene3D" id="1.20.1540.10">
    <property type="entry name" value="Rhomboid-like"/>
    <property type="match status" value="1"/>
</dbReference>
<dbReference type="PANTHER" id="PTHR43731:SF14">
    <property type="entry name" value="PRESENILIN-ASSOCIATED RHOMBOID-LIKE PROTEIN, MITOCHONDRIAL"/>
    <property type="match status" value="1"/>
</dbReference>
<evidence type="ECO:0000313" key="9">
    <source>
        <dbReference type="EMBL" id="KAA1156798.1"/>
    </source>
</evidence>
<dbReference type="AlphaFoldDB" id="A0A833AK95"/>
<dbReference type="GO" id="GO:0016020">
    <property type="term" value="C:membrane"/>
    <property type="evidence" value="ECO:0007669"/>
    <property type="project" value="UniProtKB-SubCell"/>
</dbReference>
<comment type="subcellular location">
    <subcellularLocation>
        <location evidence="1">Membrane</location>
        <topology evidence="1">Multi-pass membrane protein</topology>
    </subcellularLocation>
</comment>
<dbReference type="InterPro" id="IPR022764">
    <property type="entry name" value="Peptidase_S54_rhomboid_dom"/>
</dbReference>
<evidence type="ECO:0000256" key="4">
    <source>
        <dbReference type="ARBA" id="ARBA00022801"/>
    </source>
</evidence>
<evidence type="ECO:0000256" key="1">
    <source>
        <dbReference type="ARBA" id="ARBA00004141"/>
    </source>
</evidence>